<evidence type="ECO:0000256" key="2">
    <source>
        <dbReference type="SAM" id="MobiDB-lite"/>
    </source>
</evidence>
<keyword evidence="5" id="KW-1185">Reference proteome</keyword>
<feature type="compositionally biased region" description="Low complexity" evidence="2">
    <location>
        <begin position="196"/>
        <end position="209"/>
    </location>
</feature>
<feature type="compositionally biased region" description="Low complexity" evidence="2">
    <location>
        <begin position="221"/>
        <end position="262"/>
    </location>
</feature>
<feature type="compositionally biased region" description="Low complexity" evidence="2">
    <location>
        <begin position="269"/>
        <end position="279"/>
    </location>
</feature>
<evidence type="ECO:0000256" key="1">
    <source>
        <dbReference type="SAM" id="Coils"/>
    </source>
</evidence>
<protein>
    <recommendedName>
        <fullName evidence="3">CAP-Gly domain-containing protein</fullName>
    </recommendedName>
</protein>
<evidence type="ECO:0000313" key="4">
    <source>
        <dbReference type="EMBL" id="KAH6585957.1"/>
    </source>
</evidence>
<dbReference type="PANTHER" id="PTHR23159">
    <property type="entry name" value="CENTROSOMAL PROTEIN 2"/>
    <property type="match status" value="1"/>
</dbReference>
<feature type="region of interest" description="Disordered" evidence="2">
    <location>
        <begin position="221"/>
        <end position="279"/>
    </location>
</feature>
<feature type="coiled-coil region" evidence="1">
    <location>
        <begin position="968"/>
        <end position="1016"/>
    </location>
</feature>
<proteinExistence type="predicted"/>
<dbReference type="PANTHER" id="PTHR23159:SF31">
    <property type="entry name" value="CENTROSOME-ASSOCIATED PROTEIN CEP250 ISOFORM X1"/>
    <property type="match status" value="1"/>
</dbReference>
<feature type="compositionally biased region" description="Low complexity" evidence="2">
    <location>
        <begin position="344"/>
        <end position="359"/>
    </location>
</feature>
<feature type="compositionally biased region" description="Polar residues" evidence="2">
    <location>
        <begin position="310"/>
        <end position="325"/>
    </location>
</feature>
<feature type="domain" description="CAP-Gly" evidence="3">
    <location>
        <begin position="57"/>
        <end position="100"/>
    </location>
</feature>
<feature type="compositionally biased region" description="Polar residues" evidence="2">
    <location>
        <begin position="436"/>
        <end position="448"/>
    </location>
</feature>
<organism evidence="4 5">
    <name type="scientific">Batrachochytrium salamandrivorans</name>
    <dbReference type="NCBI Taxonomy" id="1357716"/>
    <lineage>
        <taxon>Eukaryota</taxon>
        <taxon>Fungi</taxon>
        <taxon>Fungi incertae sedis</taxon>
        <taxon>Chytridiomycota</taxon>
        <taxon>Chytridiomycota incertae sedis</taxon>
        <taxon>Chytridiomycetes</taxon>
        <taxon>Rhizophydiales</taxon>
        <taxon>Rhizophydiales incertae sedis</taxon>
        <taxon>Batrachochytrium</taxon>
    </lineage>
</organism>
<dbReference type="Pfam" id="PF01302">
    <property type="entry name" value="CAP_GLY"/>
    <property type="match status" value="1"/>
</dbReference>
<feature type="region of interest" description="Disordered" evidence="2">
    <location>
        <begin position="412"/>
        <end position="448"/>
    </location>
</feature>
<feature type="coiled-coil region" evidence="1">
    <location>
        <begin position="808"/>
        <end position="856"/>
    </location>
</feature>
<feature type="compositionally biased region" description="Basic and acidic residues" evidence="2">
    <location>
        <begin position="360"/>
        <end position="375"/>
    </location>
</feature>
<dbReference type="SMART" id="SM01052">
    <property type="entry name" value="CAP_GLY"/>
    <property type="match status" value="1"/>
</dbReference>
<sequence length="1413" mass="150571">MPVATLEIAHELPRQALSFDDTEPLHNQEHVFSVGDHVCAASSEASRTYVGKIAFIGETQFSEGPWAGIELFEQGSGMNNGTFQDVAYFSCADNTGVFVPAYKLQVYNPPDPVMDPTNCIASIVAAAEGEEPETADILVATETPIVAQETSTVTEATDGAILDEPALVNVSVDESTPPPKEEAPSSMETTSKPGVVKKPNAKSAVSKVAAGKATTKVIGASSKTTNGTTNGTAKAASSAALLRSPASTSRPSSAMSRPAVSPKVGAMVSSKPSSTSPATAAKKSALVAGKKPVGVTTAIKSPVASVAKRSVTSTIPPKEASTATKPTRAISDPSSVSTSDKKPVVAAAKRPVAPAAKKPVVPERKSATAATERKPINAAVAARSSDTKSATAVSLVASQHRKSLVSPISSMAKTAKPGRPTISGNTDHPIKKVSPSKATPSESLTATSSEIATLRDRIASLELENEALVQKIGQVQTSYMKAMGQGSGADDMEMLKSEFNRVTELNSTLQDRINLMTSEIETLKAAALQTPEHSNPKSIDLDEMEERCMAATSKASAATMAMLELQNTLTSVENERNSSREALESAVAEKTTLLSKLDQLTAEHDLKSADAVTASQAAQSAQSALEEERHQFSEKHAAYEAALIDLKKQHQCRLEEQAEQHASRSAEPDSQMVQDIESLKKELLLKSNVADSLVQEIQQSALQLSELSSVRDSLVVELASRDTAAGEMQATITSLKAELDSVSDHRDCARSIAMNESSAQAAEQRSLELKDALALMQAEQQNSQELNHSLTTQLAAEQESLQSFALKYSAANDQIVSLQETVDELSSASDALMNTLKQKETTIEQLQLSIESLKQQPDLAQVHAAEMEEQRISFEDLSSKFIDAKRLLAEKEYAHSTSDANESHLEKLALLQAALSSKDLAYVDLEAKVESLTNQLSLVAEANQASDALHMNNNAELVLALSTSKELSAELELRLSEMKQHIATVSQQLTETEEFLKEARQENGSLQIALADAKISSPAPQSSISQEDLIQLEEDTAQKDVLIETMRNEFQNAVNDLDSQIILGRQLQEQLAQAESALHDKTVLVDVIYMQSQEQTEITNARLEELQGLCDRQAEHIQTLAQAQGLDGFSSAPQSLDDIVEEDAETGASPAITTIEIAHPAEAAADSYDAFEHVTNIEHHYETIMVEEAPVDGNAASEIASVAHSTTEPVLTGTADAEHHDEEKLATLKPSDTHETLIEEHVSIDHVKLESDLSTSHPVMNAAVHDGDSAIVAESHEDKVDASSIAEGVKTQPENTIVTDDRSLAHSSSQLTEMHDLVQNGSELVNGDAYQHVGDNVSTHGLATHQFQNNYEDESTTACVLDGLLVDEEQPLLGTADPKSAGLPTCDATAGQPTTSIHDGANAASAAAGCKQQ</sequence>
<reference evidence="4 5" key="1">
    <citation type="submission" date="2021-02" db="EMBL/GenBank/DDBJ databases">
        <title>Variation within the Batrachochytrium salamandrivorans European outbreak.</title>
        <authorList>
            <person name="Kelly M."/>
            <person name="Pasmans F."/>
            <person name="Shea T.P."/>
            <person name="Munoz J.F."/>
            <person name="Carranza S."/>
            <person name="Cuomo C.A."/>
            <person name="Martel A."/>
        </authorList>
    </citation>
    <scope>NUCLEOTIDE SEQUENCE [LARGE SCALE GENOMIC DNA]</scope>
    <source>
        <strain evidence="4 5">AMFP18/2</strain>
    </source>
</reference>
<feature type="region of interest" description="Disordered" evidence="2">
    <location>
        <begin position="1375"/>
        <end position="1399"/>
    </location>
</feature>
<feature type="region of interest" description="Disordered" evidence="2">
    <location>
        <begin position="310"/>
        <end position="394"/>
    </location>
</feature>
<feature type="coiled-coil region" evidence="1">
    <location>
        <begin position="562"/>
        <end position="603"/>
    </location>
</feature>
<dbReference type="EMBL" id="JAFCIX010000577">
    <property type="protein sequence ID" value="KAH6585957.1"/>
    <property type="molecule type" value="Genomic_DNA"/>
</dbReference>
<dbReference type="PROSITE" id="PS50245">
    <property type="entry name" value="CAP_GLY_2"/>
    <property type="match status" value="1"/>
</dbReference>
<dbReference type="InterPro" id="IPR000938">
    <property type="entry name" value="CAP-Gly_domain"/>
</dbReference>
<dbReference type="InterPro" id="IPR036859">
    <property type="entry name" value="CAP-Gly_dom_sf"/>
</dbReference>
<gene>
    <name evidence="4" type="ORF">BASA50_000900</name>
</gene>
<dbReference type="SUPFAM" id="SSF74924">
    <property type="entry name" value="Cap-Gly domain"/>
    <property type="match status" value="1"/>
</dbReference>
<dbReference type="Gene3D" id="2.30.30.190">
    <property type="entry name" value="CAP Gly-rich-like domain"/>
    <property type="match status" value="1"/>
</dbReference>
<dbReference type="Proteomes" id="UP001648503">
    <property type="component" value="Unassembled WGS sequence"/>
</dbReference>
<keyword evidence="1" id="KW-0175">Coiled coil</keyword>
<evidence type="ECO:0000259" key="3">
    <source>
        <dbReference type="PROSITE" id="PS50245"/>
    </source>
</evidence>
<name>A0ABQ8EV88_9FUNG</name>
<accession>A0ABQ8EV88</accession>
<evidence type="ECO:0000313" key="5">
    <source>
        <dbReference type="Proteomes" id="UP001648503"/>
    </source>
</evidence>
<comment type="caution">
    <text evidence="4">The sequence shown here is derived from an EMBL/GenBank/DDBJ whole genome shotgun (WGS) entry which is preliminary data.</text>
</comment>
<feature type="region of interest" description="Disordered" evidence="2">
    <location>
        <begin position="169"/>
        <end position="209"/>
    </location>
</feature>